<organism evidence="2">
    <name type="scientific">bioreactor metagenome</name>
    <dbReference type="NCBI Taxonomy" id="1076179"/>
    <lineage>
        <taxon>unclassified sequences</taxon>
        <taxon>metagenomes</taxon>
        <taxon>ecological metagenomes</taxon>
    </lineage>
</organism>
<feature type="transmembrane region" description="Helical" evidence="1">
    <location>
        <begin position="60"/>
        <end position="79"/>
    </location>
</feature>
<keyword evidence="1" id="KW-0812">Transmembrane</keyword>
<sequence>MLIKQIGLQTVITASPVIEEGTKTLLAFFLGADIWAAHVTFGVVEACYDWHQNGRTGLKAALFSIGGHSLFGAVTILLLAVSGSIWLALAAGIMAHVIWNVTVIRIYA</sequence>
<keyword evidence="1" id="KW-0472">Membrane</keyword>
<proteinExistence type="predicted"/>
<evidence type="ECO:0000313" key="2">
    <source>
        <dbReference type="EMBL" id="MPN43214.1"/>
    </source>
</evidence>
<name>A0A645I472_9ZZZZ</name>
<reference evidence="2" key="1">
    <citation type="submission" date="2019-08" db="EMBL/GenBank/DDBJ databases">
        <authorList>
            <person name="Kucharzyk K."/>
            <person name="Murdoch R.W."/>
            <person name="Higgins S."/>
            <person name="Loffler F."/>
        </authorList>
    </citation>
    <scope>NUCLEOTIDE SEQUENCE</scope>
</reference>
<dbReference type="AlphaFoldDB" id="A0A645I472"/>
<dbReference type="EMBL" id="VSSQ01101475">
    <property type="protein sequence ID" value="MPN43214.1"/>
    <property type="molecule type" value="Genomic_DNA"/>
</dbReference>
<evidence type="ECO:0008006" key="3">
    <source>
        <dbReference type="Google" id="ProtNLM"/>
    </source>
</evidence>
<feature type="transmembrane region" description="Helical" evidence="1">
    <location>
        <begin position="85"/>
        <end position="107"/>
    </location>
</feature>
<protein>
    <recommendedName>
        <fullName evidence="3">Protease PrsW</fullName>
    </recommendedName>
</protein>
<comment type="caution">
    <text evidence="2">The sequence shown here is derived from an EMBL/GenBank/DDBJ whole genome shotgun (WGS) entry which is preliminary data.</text>
</comment>
<evidence type="ECO:0000256" key="1">
    <source>
        <dbReference type="SAM" id="Phobius"/>
    </source>
</evidence>
<keyword evidence="1" id="KW-1133">Transmembrane helix</keyword>
<gene>
    <name evidence="2" type="ORF">SDC9_190773</name>
</gene>
<accession>A0A645I472</accession>